<keyword evidence="4" id="KW-0238">DNA-binding</keyword>
<evidence type="ECO:0000256" key="5">
    <source>
        <dbReference type="ARBA" id="ARBA00023163"/>
    </source>
</evidence>
<dbReference type="GO" id="GO:0000981">
    <property type="term" value="F:DNA-binding transcription factor activity, RNA polymerase II-specific"/>
    <property type="evidence" value="ECO:0007669"/>
    <property type="project" value="InterPro"/>
</dbReference>
<dbReference type="SUPFAM" id="SSF57701">
    <property type="entry name" value="Zn2/Cys6 DNA-binding domain"/>
    <property type="match status" value="1"/>
</dbReference>
<evidence type="ECO:0000256" key="6">
    <source>
        <dbReference type="ARBA" id="ARBA00023242"/>
    </source>
</evidence>
<gene>
    <name evidence="9" type="ORF">PMG11_00794</name>
</gene>
<dbReference type="CDD" id="cd00067">
    <property type="entry name" value="GAL4"/>
    <property type="match status" value="1"/>
</dbReference>
<reference evidence="10" key="1">
    <citation type="journal article" date="2015" name="Genome Announc.">
        <title>Draft genome sequence of the fungus Penicillium brasilianum MG11.</title>
        <authorList>
            <person name="Horn F."/>
            <person name="Linde J."/>
            <person name="Mattern D.J."/>
            <person name="Walther G."/>
            <person name="Guthke R."/>
            <person name="Brakhage A.A."/>
            <person name="Valiante V."/>
        </authorList>
    </citation>
    <scope>NUCLEOTIDE SEQUENCE [LARGE SCALE GENOMIC DNA]</scope>
    <source>
        <strain evidence="10">MG11</strain>
    </source>
</reference>
<evidence type="ECO:0000313" key="9">
    <source>
        <dbReference type="EMBL" id="CEJ54486.1"/>
    </source>
</evidence>
<keyword evidence="6" id="KW-0539">Nucleus</keyword>
<dbReference type="InterPro" id="IPR050613">
    <property type="entry name" value="Sec_Metabolite_Reg"/>
</dbReference>
<dbReference type="Pfam" id="PF04082">
    <property type="entry name" value="Fungal_trans"/>
    <property type="match status" value="1"/>
</dbReference>
<evidence type="ECO:0000256" key="4">
    <source>
        <dbReference type="ARBA" id="ARBA00023125"/>
    </source>
</evidence>
<keyword evidence="3" id="KW-0805">Transcription regulation</keyword>
<dbReference type="STRING" id="104259.A0A0F7TG67"/>
<dbReference type="InterPro" id="IPR001138">
    <property type="entry name" value="Zn2Cys6_DnaBD"/>
</dbReference>
<keyword evidence="5" id="KW-0804">Transcription</keyword>
<evidence type="ECO:0000256" key="2">
    <source>
        <dbReference type="ARBA" id="ARBA00022723"/>
    </source>
</evidence>
<dbReference type="GO" id="GO:0003677">
    <property type="term" value="F:DNA binding"/>
    <property type="evidence" value="ECO:0007669"/>
    <property type="project" value="UniProtKB-KW"/>
</dbReference>
<feature type="domain" description="Zn(2)-C6 fungal-type" evidence="8">
    <location>
        <begin position="27"/>
        <end position="58"/>
    </location>
</feature>
<dbReference type="SMART" id="SM00906">
    <property type="entry name" value="Fungal_trans"/>
    <property type="match status" value="1"/>
</dbReference>
<evidence type="ECO:0000313" key="10">
    <source>
        <dbReference type="Proteomes" id="UP000042958"/>
    </source>
</evidence>
<evidence type="ECO:0000256" key="7">
    <source>
        <dbReference type="SAM" id="MobiDB-lite"/>
    </source>
</evidence>
<dbReference type="Pfam" id="PF00172">
    <property type="entry name" value="Zn_clus"/>
    <property type="match status" value="1"/>
</dbReference>
<dbReference type="GO" id="GO:0006351">
    <property type="term" value="P:DNA-templated transcription"/>
    <property type="evidence" value="ECO:0007669"/>
    <property type="project" value="InterPro"/>
</dbReference>
<dbReference type="InterPro" id="IPR036864">
    <property type="entry name" value="Zn2-C6_fun-type_DNA-bd_sf"/>
</dbReference>
<dbReference type="CDD" id="cd12148">
    <property type="entry name" value="fungal_TF_MHR"/>
    <property type="match status" value="1"/>
</dbReference>
<dbReference type="OrthoDB" id="4934715at2759"/>
<keyword evidence="2" id="KW-0479">Metal-binding</keyword>
<dbReference type="SMART" id="SM00066">
    <property type="entry name" value="GAL4"/>
    <property type="match status" value="1"/>
</dbReference>
<dbReference type="Gene3D" id="4.10.240.10">
    <property type="entry name" value="Zn(2)-C6 fungal-type DNA-binding domain"/>
    <property type="match status" value="1"/>
</dbReference>
<evidence type="ECO:0000256" key="1">
    <source>
        <dbReference type="ARBA" id="ARBA00004123"/>
    </source>
</evidence>
<dbReference type="GO" id="GO:0008270">
    <property type="term" value="F:zinc ion binding"/>
    <property type="evidence" value="ECO:0007669"/>
    <property type="project" value="InterPro"/>
</dbReference>
<feature type="region of interest" description="Disordered" evidence="7">
    <location>
        <begin position="1"/>
        <end position="24"/>
    </location>
</feature>
<protein>
    <recommendedName>
        <fullName evidence="8">Zn(2)-C6 fungal-type domain-containing protein</fullName>
    </recommendedName>
</protein>
<feature type="compositionally biased region" description="Polar residues" evidence="7">
    <location>
        <begin position="99"/>
        <end position="116"/>
    </location>
</feature>
<dbReference type="PROSITE" id="PS50048">
    <property type="entry name" value="ZN2_CY6_FUNGAL_2"/>
    <property type="match status" value="1"/>
</dbReference>
<evidence type="ECO:0000256" key="3">
    <source>
        <dbReference type="ARBA" id="ARBA00023015"/>
    </source>
</evidence>
<accession>A0A0F7TG67</accession>
<dbReference type="PANTHER" id="PTHR31001:SF49">
    <property type="entry name" value="ZN(II)2CYS6 TRANSCRIPTION FACTOR (EUROFUNG)"/>
    <property type="match status" value="1"/>
</dbReference>
<dbReference type="Proteomes" id="UP000042958">
    <property type="component" value="Unassembled WGS sequence"/>
</dbReference>
<evidence type="ECO:0000259" key="8">
    <source>
        <dbReference type="PROSITE" id="PS50048"/>
    </source>
</evidence>
<feature type="compositionally biased region" description="Polar residues" evidence="7">
    <location>
        <begin position="1"/>
        <end position="16"/>
    </location>
</feature>
<dbReference type="PANTHER" id="PTHR31001">
    <property type="entry name" value="UNCHARACTERIZED TRANSCRIPTIONAL REGULATORY PROTEIN"/>
    <property type="match status" value="1"/>
</dbReference>
<dbReference type="GO" id="GO:0005634">
    <property type="term" value="C:nucleus"/>
    <property type="evidence" value="ECO:0007669"/>
    <property type="project" value="UniProtKB-SubCell"/>
</dbReference>
<keyword evidence="10" id="KW-1185">Reference proteome</keyword>
<comment type="subcellular location">
    <subcellularLocation>
        <location evidence="1">Nucleus</location>
    </subcellularLocation>
</comment>
<sequence length="756" mass="84721">MESLDLNANSDPSTQPARKRKPRPKLSCVLCRQKKIRCNRLQPCGNCVKHSRAYMCQFTGPQGLTRKQSQGIQDHLCEIQSRIEQLSAINVQPQRLGLGQSSTHFVPNTLQPQPRSSAERDRSELQKEFTGNMVVDQHGTQYVDPTHWQAVLNEISEVKEYLQLTEDSYSEENPDDAGISGPELLLSNTISTPKSDLIAALPTRPVADRLISLYLNSKESTLVLMHIPTFTKEYTQFWRNPEDVSMNWLAYLFSILSAGAGLQLFSTSGRADGEIAEAFAGYHRLASECLQMSNYTSPGRYTMETLILSVAMEILRSTDNHLGPSVLLSLTTRLAVHAGYHRDSKRYPKISVFDGEMRRRVWTILSLLDHYISLQAGLPPTTVQTQSDTEEPLNLTDEDLDPAATALPPARPLTEKTAILFPVALNRVMFADAEIIRKVCSIKGVHYQEVLRLDRKLKELHASMPPPLKFRPLSESIADSPNTIMDRYNIDLMYQKARCDLHRRYLAQHRLDPAYAYSRRDCLDAARAILQHQSDIFDASTSGGQLGYTSFFFSPIVAVHFRSAAMIISLEISCQSRYDLKQNLSPDQRKVILGERVQLSQEIERAYNIWDHLRCQSKEATKTADALHIMLKVTNNHLQHGATPEQVQPLSPPTDLPATSDAPGYANSLLSTPVMLDYRLPSSVLDNEPSPLDVDLMDATFYLGQDSIPSTSFTQFAGSNGVVDFYEKYWDNLMLLGGDQSFSEAPPPGGTDQGLQ</sequence>
<organism evidence="9 10">
    <name type="scientific">Penicillium brasilianum</name>
    <dbReference type="NCBI Taxonomy" id="104259"/>
    <lineage>
        <taxon>Eukaryota</taxon>
        <taxon>Fungi</taxon>
        <taxon>Dikarya</taxon>
        <taxon>Ascomycota</taxon>
        <taxon>Pezizomycotina</taxon>
        <taxon>Eurotiomycetes</taxon>
        <taxon>Eurotiomycetidae</taxon>
        <taxon>Eurotiales</taxon>
        <taxon>Aspergillaceae</taxon>
        <taxon>Penicillium</taxon>
    </lineage>
</organism>
<dbReference type="PROSITE" id="PS00463">
    <property type="entry name" value="ZN2_CY6_FUNGAL_1"/>
    <property type="match status" value="1"/>
</dbReference>
<dbReference type="EMBL" id="CDHK01000001">
    <property type="protein sequence ID" value="CEJ54486.1"/>
    <property type="molecule type" value="Genomic_DNA"/>
</dbReference>
<dbReference type="AlphaFoldDB" id="A0A0F7TG67"/>
<name>A0A0F7TG67_PENBI</name>
<proteinExistence type="predicted"/>
<feature type="region of interest" description="Disordered" evidence="7">
    <location>
        <begin position="99"/>
        <end position="123"/>
    </location>
</feature>
<dbReference type="InterPro" id="IPR007219">
    <property type="entry name" value="XnlR_reg_dom"/>
</dbReference>